<sequence length="309" mass="34152">MWKYIVKRLLALIPVLIGVSIFVFLLIHLTPGDPALIMMGEQAPPEQLEIMREQMGLNRPLPVQYATWAADAVQLDFGRSIRSRRPVIWEILDRLPNTAILAVASVTLAVIIGIPVGVLSAAKPNSFFDNLFTAIAFTAVGMPVFWQAIMLILIFSVFLGWFPSSGMGPNISYFILPTIALSTVTTASIIRITRSTMLDVLKEDYVRTARAKGVNERSVIYKHALRNSLIPVVTIIGLAFGRLMGGAVLTETIFAWPGIGRLLVDAIRTKDFPVVQGTIMVFAIIYALVNLGTDIFYGFLDPKIRAKYE</sequence>
<keyword evidence="5 7" id="KW-1133">Transmembrane helix</keyword>
<feature type="transmembrane region" description="Helical" evidence="7">
    <location>
        <begin position="131"/>
        <end position="159"/>
    </location>
</feature>
<dbReference type="AlphaFoldDB" id="A0A931AVW0"/>
<comment type="subcellular location">
    <subcellularLocation>
        <location evidence="1 7">Cell membrane</location>
        <topology evidence="1 7">Multi-pass membrane protein</topology>
    </subcellularLocation>
</comment>
<organism evidence="9 10">
    <name type="scientific">Halonatronomonas betaini</name>
    <dbReference type="NCBI Taxonomy" id="2778430"/>
    <lineage>
        <taxon>Bacteria</taxon>
        <taxon>Bacillati</taxon>
        <taxon>Bacillota</taxon>
        <taxon>Clostridia</taxon>
        <taxon>Halanaerobiales</taxon>
        <taxon>Halarsenatibacteraceae</taxon>
        <taxon>Halonatronomonas</taxon>
    </lineage>
</organism>
<evidence type="ECO:0000256" key="4">
    <source>
        <dbReference type="ARBA" id="ARBA00022692"/>
    </source>
</evidence>
<dbReference type="PANTHER" id="PTHR43163:SF6">
    <property type="entry name" value="DIPEPTIDE TRANSPORT SYSTEM PERMEASE PROTEIN DPPB-RELATED"/>
    <property type="match status" value="1"/>
</dbReference>
<evidence type="ECO:0000256" key="6">
    <source>
        <dbReference type="ARBA" id="ARBA00023136"/>
    </source>
</evidence>
<dbReference type="SUPFAM" id="SSF161098">
    <property type="entry name" value="MetI-like"/>
    <property type="match status" value="1"/>
</dbReference>
<dbReference type="GO" id="GO:0055085">
    <property type="term" value="P:transmembrane transport"/>
    <property type="evidence" value="ECO:0007669"/>
    <property type="project" value="InterPro"/>
</dbReference>
<keyword evidence="4 7" id="KW-0812">Transmembrane</keyword>
<dbReference type="CDD" id="cd06261">
    <property type="entry name" value="TM_PBP2"/>
    <property type="match status" value="1"/>
</dbReference>
<dbReference type="Gene3D" id="1.10.3720.10">
    <property type="entry name" value="MetI-like"/>
    <property type="match status" value="1"/>
</dbReference>
<comment type="caution">
    <text evidence="9">The sequence shown here is derived from an EMBL/GenBank/DDBJ whole genome shotgun (WGS) entry which is preliminary data.</text>
</comment>
<dbReference type="InterPro" id="IPR000515">
    <property type="entry name" value="MetI-like"/>
</dbReference>
<feature type="transmembrane region" description="Helical" evidence="7">
    <location>
        <begin position="99"/>
        <end position="119"/>
    </location>
</feature>
<evidence type="ECO:0000313" key="9">
    <source>
        <dbReference type="EMBL" id="MBF8437071.1"/>
    </source>
</evidence>
<dbReference type="Pfam" id="PF19300">
    <property type="entry name" value="BPD_transp_1_N"/>
    <property type="match status" value="1"/>
</dbReference>
<evidence type="ECO:0000256" key="2">
    <source>
        <dbReference type="ARBA" id="ARBA00022448"/>
    </source>
</evidence>
<reference evidence="9" key="1">
    <citation type="submission" date="2020-11" db="EMBL/GenBank/DDBJ databases">
        <title>Halonatronomonas betainensis gen. nov., sp. nov. a novel haloalkaliphilic representative of the family Halanaerobiacae capable of betaine degradation.</title>
        <authorList>
            <person name="Boltyanskaya Y."/>
            <person name="Kevbrin V."/>
            <person name="Detkova E."/>
            <person name="Grouzdev D.S."/>
            <person name="Koziaeva V."/>
            <person name="Zhilina T."/>
        </authorList>
    </citation>
    <scope>NUCLEOTIDE SEQUENCE</scope>
    <source>
        <strain evidence="9">Z-7014</strain>
    </source>
</reference>
<keyword evidence="10" id="KW-1185">Reference proteome</keyword>
<evidence type="ECO:0000256" key="1">
    <source>
        <dbReference type="ARBA" id="ARBA00004651"/>
    </source>
</evidence>
<proteinExistence type="inferred from homology"/>
<keyword evidence="3" id="KW-1003">Cell membrane</keyword>
<dbReference type="PANTHER" id="PTHR43163">
    <property type="entry name" value="DIPEPTIDE TRANSPORT SYSTEM PERMEASE PROTEIN DPPB-RELATED"/>
    <property type="match status" value="1"/>
</dbReference>
<feature type="transmembrane region" description="Helical" evidence="7">
    <location>
        <begin position="171"/>
        <end position="192"/>
    </location>
</feature>
<evidence type="ECO:0000259" key="8">
    <source>
        <dbReference type="PROSITE" id="PS50928"/>
    </source>
</evidence>
<dbReference type="PROSITE" id="PS50928">
    <property type="entry name" value="ABC_TM1"/>
    <property type="match status" value="1"/>
</dbReference>
<evidence type="ECO:0000256" key="3">
    <source>
        <dbReference type="ARBA" id="ARBA00022475"/>
    </source>
</evidence>
<accession>A0A931AVW0</accession>
<protein>
    <submittedName>
        <fullName evidence="9">ABC transporter permease</fullName>
    </submittedName>
</protein>
<feature type="transmembrane region" description="Helical" evidence="7">
    <location>
        <begin position="9"/>
        <end position="29"/>
    </location>
</feature>
<name>A0A931AVW0_9FIRM</name>
<evidence type="ECO:0000313" key="10">
    <source>
        <dbReference type="Proteomes" id="UP000621436"/>
    </source>
</evidence>
<feature type="domain" description="ABC transmembrane type-1" evidence="8">
    <location>
        <begin position="95"/>
        <end position="297"/>
    </location>
</feature>
<dbReference type="Proteomes" id="UP000621436">
    <property type="component" value="Unassembled WGS sequence"/>
</dbReference>
<evidence type="ECO:0000256" key="7">
    <source>
        <dbReference type="RuleBase" id="RU363032"/>
    </source>
</evidence>
<dbReference type="GO" id="GO:0005886">
    <property type="term" value="C:plasma membrane"/>
    <property type="evidence" value="ECO:0007669"/>
    <property type="project" value="UniProtKB-SubCell"/>
</dbReference>
<keyword evidence="2 7" id="KW-0813">Transport</keyword>
<dbReference type="EMBL" id="JADPIE010000004">
    <property type="protein sequence ID" value="MBF8437071.1"/>
    <property type="molecule type" value="Genomic_DNA"/>
</dbReference>
<dbReference type="InterPro" id="IPR035906">
    <property type="entry name" value="MetI-like_sf"/>
</dbReference>
<feature type="transmembrane region" description="Helical" evidence="7">
    <location>
        <begin position="229"/>
        <end position="259"/>
    </location>
</feature>
<gene>
    <name evidence="9" type="ORF">I0Q91_08280</name>
</gene>
<keyword evidence="6 7" id="KW-0472">Membrane</keyword>
<evidence type="ECO:0000256" key="5">
    <source>
        <dbReference type="ARBA" id="ARBA00022989"/>
    </source>
</evidence>
<dbReference type="InterPro" id="IPR045621">
    <property type="entry name" value="BPD_transp_1_N"/>
</dbReference>
<feature type="transmembrane region" description="Helical" evidence="7">
    <location>
        <begin position="279"/>
        <end position="300"/>
    </location>
</feature>
<comment type="similarity">
    <text evidence="7">Belongs to the binding-protein-dependent transport system permease family.</text>
</comment>
<dbReference type="Pfam" id="PF00528">
    <property type="entry name" value="BPD_transp_1"/>
    <property type="match status" value="1"/>
</dbReference>
<dbReference type="RefSeq" id="WP_270454006.1">
    <property type="nucleotide sequence ID" value="NZ_JADPIE010000004.1"/>
</dbReference>